<dbReference type="KEGG" id="dcr:108216872"/>
<dbReference type="PANTHER" id="PTHR31972">
    <property type="entry name" value="EXPRESSED PROTEIN"/>
    <property type="match status" value="1"/>
</dbReference>
<name>A0A165YUW6_DAUCS</name>
<reference evidence="1" key="1">
    <citation type="journal article" date="2016" name="Nat. Genet.">
        <title>A high-quality carrot genome assembly provides new insights into carotenoid accumulation and asterid genome evolution.</title>
        <authorList>
            <person name="Iorizzo M."/>
            <person name="Ellison S."/>
            <person name="Senalik D."/>
            <person name="Zeng P."/>
            <person name="Satapoomin P."/>
            <person name="Huang J."/>
            <person name="Bowman M."/>
            <person name="Iovene M."/>
            <person name="Sanseverino W."/>
            <person name="Cavagnaro P."/>
            <person name="Yildiz M."/>
            <person name="Macko-Podgorni A."/>
            <person name="Moranska E."/>
            <person name="Grzebelus E."/>
            <person name="Grzebelus D."/>
            <person name="Ashrafi H."/>
            <person name="Zheng Z."/>
            <person name="Cheng S."/>
            <person name="Spooner D."/>
            <person name="Van Deynze A."/>
            <person name="Simon P."/>
        </authorList>
    </citation>
    <scope>NUCLEOTIDE SEQUENCE [LARGE SCALE GENOMIC DNA]</scope>
    <source>
        <tissue evidence="1">Leaf</tissue>
    </source>
</reference>
<evidence type="ECO:0008006" key="4">
    <source>
        <dbReference type="Google" id="ProtNLM"/>
    </source>
</evidence>
<dbReference type="Proteomes" id="UP000077755">
    <property type="component" value="Chromosome 4"/>
</dbReference>
<dbReference type="PANTHER" id="PTHR31972:SF16">
    <property type="entry name" value="FAMILY PROTEIN, PUTATIVE (DUF868)-RELATED"/>
    <property type="match status" value="1"/>
</dbReference>
<sequence>MRNIATCYSEHAIKVSDSYCSGPSNQPIFSPNLIPSVQDAVTCMYRVKLCSEDQLLITVTWCSSLMDQGFTMTLIEDPSCPFKFSTRRLYLHKIKGTKSLESANSKVEVFWDLSSAKYDNGLEPVRGFYIAVLVNFELSLLLGDMEEEPEVRKLMCKVPVSKFSLVSRSEHFSGGAVYSTKAQFFDTGTSHDILIKCLVQEKGEKNSVLSVCIDNKNVVQVKRLRWNFRGNQIIFIDGCLVDMMWDVHDWFFNPKSGYAIFMFRPRSGLDSRLWLEEKKLEQNEHEKPGFSLVISACKNPD</sequence>
<dbReference type="EMBL" id="LNRQ01000004">
    <property type="protein sequence ID" value="KZM99276.1"/>
    <property type="molecule type" value="Genomic_DNA"/>
</dbReference>
<protein>
    <recommendedName>
        <fullName evidence="4">DUF868 domain-containing protein</fullName>
    </recommendedName>
</protein>
<proteinExistence type="predicted"/>
<dbReference type="OrthoDB" id="678233at2759"/>
<dbReference type="STRING" id="79200.A0A165YUW6"/>
<reference evidence="2" key="2">
    <citation type="submission" date="2022-03" db="EMBL/GenBank/DDBJ databases">
        <title>Draft title - Genomic analysis of global carrot germplasm unveils the trajectory of domestication and the origin of high carotenoid orange carrot.</title>
        <authorList>
            <person name="Iorizzo M."/>
            <person name="Ellison S."/>
            <person name="Senalik D."/>
            <person name="Macko-Podgorni A."/>
            <person name="Grzebelus D."/>
            <person name="Bostan H."/>
            <person name="Rolling W."/>
            <person name="Curaba J."/>
            <person name="Simon P."/>
        </authorList>
    </citation>
    <scope>NUCLEOTIDE SEQUENCE</scope>
    <source>
        <tissue evidence="2">Leaf</tissue>
    </source>
</reference>
<dbReference type="EMBL" id="CP093346">
    <property type="protein sequence ID" value="WOG98337.1"/>
    <property type="molecule type" value="Genomic_DNA"/>
</dbReference>
<dbReference type="AlphaFoldDB" id="A0A165YUW6"/>
<evidence type="ECO:0000313" key="2">
    <source>
        <dbReference type="EMBL" id="WOG98337.1"/>
    </source>
</evidence>
<dbReference type="Pfam" id="PF05910">
    <property type="entry name" value="DUF868"/>
    <property type="match status" value="1"/>
</dbReference>
<dbReference type="InterPro" id="IPR008586">
    <property type="entry name" value="DUF868_pln"/>
</dbReference>
<evidence type="ECO:0000313" key="1">
    <source>
        <dbReference type="EMBL" id="KZM99276.1"/>
    </source>
</evidence>
<evidence type="ECO:0000313" key="3">
    <source>
        <dbReference type="Proteomes" id="UP000077755"/>
    </source>
</evidence>
<dbReference type="Gramene" id="KZM99276">
    <property type="protein sequence ID" value="KZM99276"/>
    <property type="gene ID" value="DCAR_013362"/>
</dbReference>
<accession>A0A165YUW6</accession>
<dbReference type="OMA" id="GWLFHAG"/>
<gene>
    <name evidence="1" type="ORF">DCAR_013362</name>
    <name evidence="2" type="ORF">DCAR_0417678</name>
</gene>
<keyword evidence="3" id="KW-1185">Reference proteome</keyword>
<organism evidence="1">
    <name type="scientific">Daucus carota subsp. sativus</name>
    <name type="common">Carrot</name>
    <dbReference type="NCBI Taxonomy" id="79200"/>
    <lineage>
        <taxon>Eukaryota</taxon>
        <taxon>Viridiplantae</taxon>
        <taxon>Streptophyta</taxon>
        <taxon>Embryophyta</taxon>
        <taxon>Tracheophyta</taxon>
        <taxon>Spermatophyta</taxon>
        <taxon>Magnoliopsida</taxon>
        <taxon>eudicotyledons</taxon>
        <taxon>Gunneridae</taxon>
        <taxon>Pentapetalae</taxon>
        <taxon>asterids</taxon>
        <taxon>campanulids</taxon>
        <taxon>Apiales</taxon>
        <taxon>Apiaceae</taxon>
        <taxon>Apioideae</taxon>
        <taxon>Scandiceae</taxon>
        <taxon>Daucinae</taxon>
        <taxon>Daucus</taxon>
        <taxon>Daucus sect. Daucus</taxon>
    </lineage>
</organism>